<dbReference type="Proteomes" id="UP000078200">
    <property type="component" value="Unassembled WGS sequence"/>
</dbReference>
<dbReference type="VEuPathDB" id="VectorBase:GAUT022697"/>
<dbReference type="AlphaFoldDB" id="A0A1A9V1D6"/>
<keyword evidence="3" id="KW-1185">Reference proteome</keyword>
<dbReference type="EnsemblMetazoa" id="GAUT022697-RA">
    <property type="protein sequence ID" value="GAUT022697-PA"/>
    <property type="gene ID" value="GAUT022697"/>
</dbReference>
<organism evidence="2 3">
    <name type="scientific">Glossina austeni</name>
    <name type="common">Savannah tsetse fly</name>
    <dbReference type="NCBI Taxonomy" id="7395"/>
    <lineage>
        <taxon>Eukaryota</taxon>
        <taxon>Metazoa</taxon>
        <taxon>Ecdysozoa</taxon>
        <taxon>Arthropoda</taxon>
        <taxon>Hexapoda</taxon>
        <taxon>Insecta</taxon>
        <taxon>Pterygota</taxon>
        <taxon>Neoptera</taxon>
        <taxon>Endopterygota</taxon>
        <taxon>Diptera</taxon>
        <taxon>Brachycera</taxon>
        <taxon>Muscomorpha</taxon>
        <taxon>Hippoboscoidea</taxon>
        <taxon>Glossinidae</taxon>
        <taxon>Glossina</taxon>
    </lineage>
</organism>
<evidence type="ECO:0000313" key="2">
    <source>
        <dbReference type="EnsemblMetazoa" id="GAUT022697-PA"/>
    </source>
</evidence>
<name>A0A1A9V1D6_GLOAU</name>
<accession>A0A1A9V1D6</accession>
<feature type="region of interest" description="Disordered" evidence="1">
    <location>
        <begin position="52"/>
        <end position="77"/>
    </location>
</feature>
<reference evidence="2" key="1">
    <citation type="submission" date="2020-05" db="UniProtKB">
        <authorList>
            <consortium name="EnsemblMetazoa"/>
        </authorList>
    </citation>
    <scope>IDENTIFICATION</scope>
    <source>
        <strain evidence="2">TTRI</strain>
    </source>
</reference>
<sequence>MDTTTTVLSTSLASFSGNSNIDNKGNPNATASNNCITCSVCHLNINEKNSSTKVAVPSPKMTSEAEHLTGGSTSTKTTSIFGSIDDNIASMAPTSAFVKRQQLEQPSCVSHEHVTSLAGASTPNSQDASIRFEDIYTEFG</sequence>
<protein>
    <submittedName>
        <fullName evidence="2">Uncharacterized protein</fullName>
    </submittedName>
</protein>
<proteinExistence type="predicted"/>
<evidence type="ECO:0000256" key="1">
    <source>
        <dbReference type="SAM" id="MobiDB-lite"/>
    </source>
</evidence>
<evidence type="ECO:0000313" key="3">
    <source>
        <dbReference type="Proteomes" id="UP000078200"/>
    </source>
</evidence>